<feature type="domain" description="Myotubularin phosphatase" evidence="5">
    <location>
        <begin position="1042"/>
        <end position="1532"/>
    </location>
</feature>
<dbReference type="InterPro" id="IPR022096">
    <property type="entry name" value="SBF1/SBF2"/>
</dbReference>
<organism evidence="6 7">
    <name type="scientific">Fundulus heteroclitus</name>
    <name type="common">Killifish</name>
    <name type="synonym">Mummichog</name>
    <dbReference type="NCBI Taxonomy" id="8078"/>
    <lineage>
        <taxon>Eukaryota</taxon>
        <taxon>Metazoa</taxon>
        <taxon>Chordata</taxon>
        <taxon>Craniata</taxon>
        <taxon>Vertebrata</taxon>
        <taxon>Euteleostomi</taxon>
        <taxon>Actinopterygii</taxon>
        <taxon>Neopterygii</taxon>
        <taxon>Teleostei</taxon>
        <taxon>Neoteleostei</taxon>
        <taxon>Acanthomorphata</taxon>
        <taxon>Ovalentaria</taxon>
        <taxon>Atherinomorphae</taxon>
        <taxon>Cyprinodontiformes</taxon>
        <taxon>Fundulidae</taxon>
        <taxon>Fundulus</taxon>
    </lineage>
</organism>
<name>A0A3Q2P269_FUNHE</name>
<dbReference type="Pfam" id="PF02141">
    <property type="entry name" value="DENN"/>
    <property type="match status" value="1"/>
</dbReference>
<reference evidence="6" key="2">
    <citation type="submission" date="2025-09" db="UniProtKB">
        <authorList>
            <consortium name="Ensembl"/>
        </authorList>
    </citation>
    <scope>IDENTIFICATION</scope>
</reference>
<dbReference type="InterPro" id="IPR037516">
    <property type="entry name" value="Tripartite_DENN"/>
</dbReference>
<dbReference type="InterPro" id="IPR005112">
    <property type="entry name" value="dDENN_dom"/>
</dbReference>
<dbReference type="Pfam" id="PF06602">
    <property type="entry name" value="Myotub-related"/>
    <property type="match status" value="1"/>
</dbReference>
<dbReference type="Ensembl" id="ENSFHET00000005992.1">
    <property type="protein sequence ID" value="ENSFHEP00000006146.1"/>
    <property type="gene ID" value="ENSFHEG00000007479.1"/>
</dbReference>
<dbReference type="SMART" id="SM00799">
    <property type="entry name" value="DENN"/>
    <property type="match status" value="1"/>
</dbReference>
<evidence type="ECO:0000256" key="1">
    <source>
        <dbReference type="ARBA" id="ARBA00007471"/>
    </source>
</evidence>
<dbReference type="SMART" id="SM00568">
    <property type="entry name" value="GRAM"/>
    <property type="match status" value="1"/>
</dbReference>
<dbReference type="InterPro" id="IPR029021">
    <property type="entry name" value="Prot-tyrosine_phosphatase-like"/>
</dbReference>
<dbReference type="FunFam" id="3.40.50.11500:FF:000006">
    <property type="entry name" value="SET binding factor 2"/>
    <property type="match status" value="1"/>
</dbReference>
<sequence>MRFLALVLIIALNDNNDNNILHPWCYDINQSNHYIFFLYFYSADGDEDEEAEEDGLIQPAQVFAPKSLILVSRLDYPEIFRGCLGLIYTVYVDSLNFPLEGLVANLFTFQVPVAGGSQKLFSLGAGDRQLIQTPLNETLPVTFKSVALLFQQLGIQNVLSLFCAVLTEHKVLFHSSSYQRLGEACRALEALMFPLKYSYPYIPILPSRLLEVLSSPTPFIIGVHSMFQNEIQDLLDVIIADLDGGTIKIPECIHLSFLPEPLLHQTQSILSLVLHPDLEIADNAFPPSRTAPSNLKLLDKEVRAVFLRLFAQLFQGYRSCLQLIRIHSEPVIHFHKTAFLGQRGLIENDFLTKVLDGMAFAGFVSERGPPYRACDLFDELVALDFESFKEEEANPSKLQKRIRELSEQLFRNENPNPHMAFQKVPRPSEGSHLRVHQVPFPLLDDEKVEKMLQEGVAKHSIAPVSSRPEKKCVVPAGPPVVSIMGKCGSVFNSARRLEVVKSCISFIFDNKTLETEKTLPAALRALKGKAARQCLTEELSVHVQQNRAILDHQQFDYIVRMMNCALQDCSTSEEFTVAAALLPLSTAYYRRLAAGVNQFAYTCIQDHPIWTTQQFWEATFYSEVQSQIRSLYLNTPEEKRSGAGRDEEETAMDLAAQQLRLWPNLSKEKQQELVKNEENTVFSQAIHYANLMVYLLVPLDTSKNKLLRNAPVTDWESGSNSIVTNSIAGSMAESYDTESGFEDSENSDTANSVVKFVARFIDKVCTESGVTQEHIKSLHSMIPGIVAMQMEALEAVHRESRRLPPIQKPKILRPALLPGEEVVSEGLRVLLDPDGREEATGGLLGGPHILPAEGALFLTTYRIIFKGIPHDPLVGEQAVIRAFPVSTLTKEKKISIQNQLQQNMQEGLQLRSASFQLIKVAFDEEVSSEMVEIFRKHLQRIRYPQSVFSSFAFAAGQTAPQLILPKPKERNTGFRTLSKTIVKGAKRAGKITMGRGSQSSLKKIDRGSRTTWHEDDDISISDDGEPPPSSTLRASEKSTMEQLVEQSFFRDYQRLGLGAITVSSSRSKSGELFRITAVNRLYSLCRSYPGLLVVPQAVQDSSLHKVARCYRHNRLPVVCWKHPRTRAVLMRSGAFHGKSVVGLFKSQNTSSASSSSDSSSSLEQEKYLQAILESIPLYFKTNGTNTLSNRSLIGISPGKIRFESLWQEPRCYSCMWASLRSSGRFSQHPTQGEVGTRLAGKDLAPPAGSHGLQAQLRKHQAAFYIFGEKSHLRGLRMDSSLNCELVPVEFADARQVKAAFKKLLRACAPSAPFSDSEDSFLKALEDSEWMVQLHKILQLALNLVELLESGSSILLSLEDGWDITTQIVSLVQLLSDPFYRTLEGFQVLLEKEWLSFGHKFSQRSNLSPSSQGSGFTPIFLQFLDCVHQILDQHPLEFEFNQYYLKFLAYHHNSNRFKNFLLDSDYERLEHGLLFDDRGDKQARRGICIWDCINRMHRRSPIFFNYLYSPSESELVLKPFVSIPSLIKWDFFTEETLSTGACYDWRMMALRSESTEEADASSKRRIVWPCYSCVSSAQPDAITKLLSDIERLEGELNQGPEKWQTTLERLRKQSLSLSGLIPTSSLQAFQRRSMLHLPDSALGDDHGAATANGINRRAATLYNQFTPKSEENSFPAPRLRYYETGEDTNCKGHVDLADVESVMAAAPTIGAPKHISEKAFFDVSTRCFYTLLQEDGKRV</sequence>
<dbReference type="CDD" id="cd13339">
    <property type="entry name" value="PH-GRAM_MTMR13"/>
    <property type="match status" value="1"/>
</dbReference>
<feature type="compositionally biased region" description="Basic and acidic residues" evidence="3">
    <location>
        <begin position="1002"/>
        <end position="1013"/>
    </location>
</feature>
<feature type="domain" description="UDENN" evidence="4">
    <location>
        <begin position="1"/>
        <end position="374"/>
    </location>
</feature>
<keyword evidence="2" id="KW-0344">Guanine-nucleotide releasing factor</keyword>
<dbReference type="Gene3D" id="3.40.50.11500">
    <property type="match status" value="1"/>
</dbReference>
<dbReference type="SUPFAM" id="SSF52799">
    <property type="entry name" value="(Phosphotyrosine protein) phosphatases II"/>
    <property type="match status" value="1"/>
</dbReference>
<evidence type="ECO:0000313" key="7">
    <source>
        <dbReference type="Proteomes" id="UP000265000"/>
    </source>
</evidence>
<comment type="similarity">
    <text evidence="1">Belongs to the protein-tyrosine phosphatase family. Non-receptor class myotubularin subfamily.</text>
</comment>
<evidence type="ECO:0000259" key="5">
    <source>
        <dbReference type="PROSITE" id="PS51339"/>
    </source>
</evidence>
<dbReference type="GO" id="GO:0005737">
    <property type="term" value="C:cytoplasm"/>
    <property type="evidence" value="ECO:0007669"/>
    <property type="project" value="TreeGrafter"/>
</dbReference>
<dbReference type="SMART" id="SM00801">
    <property type="entry name" value="dDENN"/>
    <property type="match status" value="1"/>
</dbReference>
<dbReference type="InterPro" id="IPR004182">
    <property type="entry name" value="GRAM"/>
</dbReference>
<proteinExistence type="inferred from homology"/>
<dbReference type="GeneTree" id="ENSGT00940000155385"/>
<protein>
    <submittedName>
        <fullName evidence="6">SET binding factor 2</fullName>
    </submittedName>
</protein>
<evidence type="ECO:0000256" key="3">
    <source>
        <dbReference type="SAM" id="MobiDB-lite"/>
    </source>
</evidence>
<dbReference type="Pfam" id="PF02893">
    <property type="entry name" value="GRAM"/>
    <property type="match status" value="1"/>
</dbReference>
<dbReference type="GO" id="GO:0016020">
    <property type="term" value="C:membrane"/>
    <property type="evidence" value="ECO:0007669"/>
    <property type="project" value="TreeGrafter"/>
</dbReference>
<dbReference type="PANTHER" id="PTHR10807:SF4">
    <property type="entry name" value="MYOTUBULARIN-RELATED PROTEIN 13"/>
    <property type="match status" value="1"/>
</dbReference>
<dbReference type="SUPFAM" id="SSF50729">
    <property type="entry name" value="PH domain-like"/>
    <property type="match status" value="1"/>
</dbReference>
<dbReference type="InterPro" id="IPR037823">
    <property type="entry name" value="MTMR13_PH-GRAM"/>
</dbReference>
<dbReference type="InterPro" id="IPR030564">
    <property type="entry name" value="Myotubularin"/>
</dbReference>
<evidence type="ECO:0000259" key="4">
    <source>
        <dbReference type="PROSITE" id="PS50211"/>
    </source>
</evidence>
<reference evidence="6" key="1">
    <citation type="submission" date="2025-08" db="UniProtKB">
        <authorList>
            <consortium name="Ensembl"/>
        </authorList>
    </citation>
    <scope>IDENTIFICATION</scope>
</reference>
<feature type="compositionally biased region" description="Acidic residues" evidence="3">
    <location>
        <begin position="1014"/>
        <end position="1025"/>
    </location>
</feature>
<dbReference type="Pfam" id="PF12335">
    <property type="entry name" value="SBF2"/>
    <property type="match status" value="1"/>
</dbReference>
<dbReference type="PROSITE" id="PS50211">
    <property type="entry name" value="DENN"/>
    <property type="match status" value="1"/>
</dbReference>
<dbReference type="InterPro" id="IPR010569">
    <property type="entry name" value="Myotubularin-like_Pase_dom"/>
</dbReference>
<accession>A0A3Q2P269</accession>
<dbReference type="GO" id="GO:0005085">
    <property type="term" value="F:guanyl-nucleotide exchange factor activity"/>
    <property type="evidence" value="ECO:0007669"/>
    <property type="project" value="UniProtKB-KW"/>
</dbReference>
<evidence type="ECO:0000256" key="2">
    <source>
        <dbReference type="ARBA" id="ARBA00022658"/>
    </source>
</evidence>
<dbReference type="PROSITE" id="PS51339">
    <property type="entry name" value="PPASE_MYOTUBULARIN"/>
    <property type="match status" value="1"/>
</dbReference>
<dbReference type="PANTHER" id="PTHR10807">
    <property type="entry name" value="MYOTUBULARIN-RELATED"/>
    <property type="match status" value="1"/>
</dbReference>
<dbReference type="InterPro" id="IPR043153">
    <property type="entry name" value="DENN_C"/>
</dbReference>
<keyword evidence="7" id="KW-1185">Reference proteome</keyword>
<dbReference type="Proteomes" id="UP000265000">
    <property type="component" value="Unplaced"/>
</dbReference>
<dbReference type="InterPro" id="IPR001194">
    <property type="entry name" value="cDENN_dom"/>
</dbReference>
<feature type="region of interest" description="Disordered" evidence="3">
    <location>
        <begin position="986"/>
        <end position="1037"/>
    </location>
</feature>
<evidence type="ECO:0000313" key="6">
    <source>
        <dbReference type="Ensembl" id="ENSFHEP00000006146.1"/>
    </source>
</evidence>